<feature type="transmembrane region" description="Helical" evidence="6">
    <location>
        <begin position="289"/>
        <end position="310"/>
    </location>
</feature>
<evidence type="ECO:0000313" key="8">
    <source>
        <dbReference type="EMBL" id="EDW73410.2"/>
    </source>
</evidence>
<dbReference type="SUPFAM" id="SSF103473">
    <property type="entry name" value="MFS general substrate transporter"/>
    <property type="match status" value="1"/>
</dbReference>
<feature type="transmembrane region" description="Helical" evidence="6">
    <location>
        <begin position="435"/>
        <end position="453"/>
    </location>
</feature>
<protein>
    <recommendedName>
        <fullName evidence="7">Major facilitator superfamily (MFS) profile domain-containing protein</fullName>
    </recommendedName>
</protein>
<evidence type="ECO:0000256" key="2">
    <source>
        <dbReference type="ARBA" id="ARBA00022692"/>
    </source>
</evidence>
<dbReference type="PROSITE" id="PS50850">
    <property type="entry name" value="MFS"/>
    <property type="match status" value="1"/>
</dbReference>
<feature type="region of interest" description="Disordered" evidence="5">
    <location>
        <begin position="1"/>
        <end position="46"/>
    </location>
</feature>
<sequence>MNNNGGGPSKKGEQNGKQNGDEGEQANSNEDKKGKAKLTADKSEQTTRSLHELHVNYVYETDDQFSFKPTRSILTTPPDSLIKHTMDDSQFLDFDDLLPMIGEFGLFQKGLFVLMIPFCFIAAFVYLGQIFMTLAPNHYYCLVAELSLVEDEQLRKDLSIPREKDGSFSKCLMYDTNYTAIHLAKNRSQYINTSLPKIPCINGYVFDKKEMPFETATMEFGWLCDNDRYATYAQMIFFIGSILGGLFYGHFADHCGRIAALVSSCFLALVGSLFTSISTNFTGFAFTRFIVGASYDTCFTMIYILVLEYVGPKYRTFVGNMSLALFYSPFTMIMPWLALWTATWRTFSIAATLPILISMFSYFILPESARWLVSVGDIDNALKILKRVASYNNRPVPHNVLENFKTSCQQFYREELEGRHFNVCSIFKRSRMARYTILMILIWMTLSLVYDGHVRAASVLDKDNVFLVFCLACATELPGNLLLILTLDRFGRRWCAFVYTSLSGIFSLIGANLQRPMHMLVAALVGRFCANICYNIGLQWAAEILPTVVRAQGIALIHTMGFVAMLMSPPVIYLSHVSTSLMLNILGGLGILGGIMALFLPETLNHDLPQTLSDGDDFGREQRIWHMPCCGPGSKRVRRPRRLWHQGSSLRTISREEFRSRKMHRKARTRVHSVPSPMNHDSGNWDHFQRVGQSLESLPLDKEKVQKSYKYK</sequence>
<feature type="transmembrane region" description="Helical" evidence="6">
    <location>
        <begin position="494"/>
        <end position="513"/>
    </location>
</feature>
<keyword evidence="4 6" id="KW-0472">Membrane</keyword>
<dbReference type="GO" id="GO:0022857">
    <property type="term" value="F:transmembrane transporter activity"/>
    <property type="evidence" value="ECO:0007669"/>
    <property type="project" value="InterPro"/>
</dbReference>
<dbReference type="PANTHER" id="PTHR24064">
    <property type="entry name" value="SOLUTE CARRIER FAMILY 22 MEMBER"/>
    <property type="match status" value="1"/>
</dbReference>
<feature type="transmembrane region" description="Helical" evidence="6">
    <location>
        <begin position="344"/>
        <end position="365"/>
    </location>
</feature>
<accession>B4MMK4</accession>
<dbReference type="OrthoDB" id="6884957at2759"/>
<dbReference type="InParanoid" id="B4MMK4"/>
<feature type="transmembrane region" description="Helical" evidence="6">
    <location>
        <begin position="258"/>
        <end position="277"/>
    </location>
</feature>
<feature type="transmembrane region" description="Helical" evidence="6">
    <location>
        <begin position="229"/>
        <end position="251"/>
    </location>
</feature>
<dbReference type="GO" id="GO:0016020">
    <property type="term" value="C:membrane"/>
    <property type="evidence" value="ECO:0007669"/>
    <property type="project" value="UniProtKB-SubCell"/>
</dbReference>
<dbReference type="InterPro" id="IPR036259">
    <property type="entry name" value="MFS_trans_sf"/>
</dbReference>
<feature type="compositionally biased region" description="Basic and acidic residues" evidence="5">
    <location>
        <begin position="29"/>
        <end position="46"/>
    </location>
</feature>
<evidence type="ECO:0000256" key="4">
    <source>
        <dbReference type="ARBA" id="ARBA00023136"/>
    </source>
</evidence>
<dbReference type="eggNOG" id="KOG0255">
    <property type="taxonomic scope" value="Eukaryota"/>
</dbReference>
<evidence type="ECO:0000256" key="1">
    <source>
        <dbReference type="ARBA" id="ARBA00004141"/>
    </source>
</evidence>
<evidence type="ECO:0000313" key="9">
    <source>
        <dbReference type="Proteomes" id="UP000007798"/>
    </source>
</evidence>
<proteinExistence type="predicted"/>
<organism evidence="8 9">
    <name type="scientific">Drosophila willistoni</name>
    <name type="common">Fruit fly</name>
    <dbReference type="NCBI Taxonomy" id="7260"/>
    <lineage>
        <taxon>Eukaryota</taxon>
        <taxon>Metazoa</taxon>
        <taxon>Ecdysozoa</taxon>
        <taxon>Arthropoda</taxon>
        <taxon>Hexapoda</taxon>
        <taxon>Insecta</taxon>
        <taxon>Pterygota</taxon>
        <taxon>Neoptera</taxon>
        <taxon>Endopterygota</taxon>
        <taxon>Diptera</taxon>
        <taxon>Brachycera</taxon>
        <taxon>Muscomorpha</taxon>
        <taxon>Ephydroidea</taxon>
        <taxon>Drosophilidae</taxon>
        <taxon>Drosophila</taxon>
        <taxon>Sophophora</taxon>
    </lineage>
</organism>
<reference evidence="8 9" key="1">
    <citation type="journal article" date="2007" name="Nature">
        <title>Evolution of genes and genomes on the Drosophila phylogeny.</title>
        <authorList>
            <consortium name="Drosophila 12 Genomes Consortium"/>
            <person name="Clark A.G."/>
            <person name="Eisen M.B."/>
            <person name="Smith D.R."/>
            <person name="Bergman C.M."/>
            <person name="Oliver B."/>
            <person name="Markow T.A."/>
            <person name="Kaufman T.C."/>
            <person name="Kellis M."/>
            <person name="Gelbart W."/>
            <person name="Iyer V.N."/>
            <person name="Pollard D.A."/>
            <person name="Sackton T.B."/>
            <person name="Larracuente A.M."/>
            <person name="Singh N.D."/>
            <person name="Abad J.P."/>
            <person name="Abt D.N."/>
            <person name="Adryan B."/>
            <person name="Aguade M."/>
            <person name="Akashi H."/>
            <person name="Anderson W.W."/>
            <person name="Aquadro C.F."/>
            <person name="Ardell D.H."/>
            <person name="Arguello R."/>
            <person name="Artieri C.G."/>
            <person name="Barbash D.A."/>
            <person name="Barker D."/>
            <person name="Barsanti P."/>
            <person name="Batterham P."/>
            <person name="Batzoglou S."/>
            <person name="Begun D."/>
            <person name="Bhutkar A."/>
            <person name="Blanco E."/>
            <person name="Bosak S.A."/>
            <person name="Bradley R.K."/>
            <person name="Brand A.D."/>
            <person name="Brent M.R."/>
            <person name="Brooks A.N."/>
            <person name="Brown R.H."/>
            <person name="Butlin R.K."/>
            <person name="Caggese C."/>
            <person name="Calvi B.R."/>
            <person name="Bernardo de Carvalho A."/>
            <person name="Caspi A."/>
            <person name="Castrezana S."/>
            <person name="Celniker S.E."/>
            <person name="Chang J.L."/>
            <person name="Chapple C."/>
            <person name="Chatterji S."/>
            <person name="Chinwalla A."/>
            <person name="Civetta A."/>
            <person name="Clifton S.W."/>
            <person name="Comeron J.M."/>
            <person name="Costello J.C."/>
            <person name="Coyne J.A."/>
            <person name="Daub J."/>
            <person name="David R.G."/>
            <person name="Delcher A.L."/>
            <person name="Delehaunty K."/>
            <person name="Do C.B."/>
            <person name="Ebling H."/>
            <person name="Edwards K."/>
            <person name="Eickbush T."/>
            <person name="Evans J.D."/>
            <person name="Filipski A."/>
            <person name="Findeiss S."/>
            <person name="Freyhult E."/>
            <person name="Fulton L."/>
            <person name="Fulton R."/>
            <person name="Garcia A.C."/>
            <person name="Gardiner A."/>
            <person name="Garfield D.A."/>
            <person name="Garvin B.E."/>
            <person name="Gibson G."/>
            <person name="Gilbert D."/>
            <person name="Gnerre S."/>
            <person name="Godfrey J."/>
            <person name="Good R."/>
            <person name="Gotea V."/>
            <person name="Gravely B."/>
            <person name="Greenberg A.J."/>
            <person name="Griffiths-Jones S."/>
            <person name="Gross S."/>
            <person name="Guigo R."/>
            <person name="Gustafson E.A."/>
            <person name="Haerty W."/>
            <person name="Hahn M.W."/>
            <person name="Halligan D.L."/>
            <person name="Halpern A.L."/>
            <person name="Halter G.M."/>
            <person name="Han M.V."/>
            <person name="Heger A."/>
            <person name="Hillier L."/>
            <person name="Hinrichs A.S."/>
            <person name="Holmes I."/>
            <person name="Hoskins R.A."/>
            <person name="Hubisz M.J."/>
            <person name="Hultmark D."/>
            <person name="Huntley M.A."/>
            <person name="Jaffe D.B."/>
            <person name="Jagadeeshan S."/>
            <person name="Jeck W.R."/>
            <person name="Johnson J."/>
            <person name="Jones C.D."/>
            <person name="Jordan W.C."/>
            <person name="Karpen G.H."/>
            <person name="Kataoka E."/>
            <person name="Keightley P.D."/>
            <person name="Kheradpour P."/>
            <person name="Kirkness E.F."/>
            <person name="Koerich L.B."/>
            <person name="Kristiansen K."/>
            <person name="Kudrna D."/>
            <person name="Kulathinal R.J."/>
            <person name="Kumar S."/>
            <person name="Kwok R."/>
            <person name="Lander E."/>
            <person name="Langley C.H."/>
            <person name="Lapoint R."/>
            <person name="Lazzaro B.P."/>
            <person name="Lee S.J."/>
            <person name="Levesque L."/>
            <person name="Li R."/>
            <person name="Lin C.F."/>
            <person name="Lin M.F."/>
            <person name="Lindblad-Toh K."/>
            <person name="Llopart A."/>
            <person name="Long M."/>
            <person name="Low L."/>
            <person name="Lozovsky E."/>
            <person name="Lu J."/>
            <person name="Luo M."/>
            <person name="Machado C.A."/>
            <person name="Makalowski W."/>
            <person name="Marzo M."/>
            <person name="Matsuda M."/>
            <person name="Matzkin L."/>
            <person name="McAllister B."/>
            <person name="McBride C.S."/>
            <person name="McKernan B."/>
            <person name="McKernan K."/>
            <person name="Mendez-Lago M."/>
            <person name="Minx P."/>
            <person name="Mollenhauer M.U."/>
            <person name="Montooth K."/>
            <person name="Mount S.M."/>
            <person name="Mu X."/>
            <person name="Myers E."/>
            <person name="Negre B."/>
            <person name="Newfeld S."/>
            <person name="Nielsen R."/>
            <person name="Noor M.A."/>
            <person name="O'Grady P."/>
            <person name="Pachter L."/>
            <person name="Papaceit M."/>
            <person name="Parisi M.J."/>
            <person name="Parisi M."/>
            <person name="Parts L."/>
            <person name="Pedersen J.S."/>
            <person name="Pesole G."/>
            <person name="Phillippy A.M."/>
            <person name="Ponting C.P."/>
            <person name="Pop M."/>
            <person name="Porcelli D."/>
            <person name="Powell J.R."/>
            <person name="Prohaska S."/>
            <person name="Pruitt K."/>
            <person name="Puig M."/>
            <person name="Quesneville H."/>
            <person name="Ram K.R."/>
            <person name="Rand D."/>
            <person name="Rasmussen M.D."/>
            <person name="Reed L.K."/>
            <person name="Reenan R."/>
            <person name="Reily A."/>
            <person name="Remington K.A."/>
            <person name="Rieger T.T."/>
            <person name="Ritchie M.G."/>
            <person name="Robin C."/>
            <person name="Rogers Y.H."/>
            <person name="Rohde C."/>
            <person name="Rozas J."/>
            <person name="Rubenfield M.J."/>
            <person name="Ruiz A."/>
            <person name="Russo S."/>
            <person name="Salzberg S.L."/>
            <person name="Sanchez-Gracia A."/>
            <person name="Saranga D.J."/>
            <person name="Sato H."/>
            <person name="Schaeffer S.W."/>
            <person name="Schatz M.C."/>
            <person name="Schlenke T."/>
            <person name="Schwartz R."/>
            <person name="Segarra C."/>
            <person name="Singh R.S."/>
            <person name="Sirot L."/>
            <person name="Sirota M."/>
            <person name="Sisneros N.B."/>
            <person name="Smith C.D."/>
            <person name="Smith T.F."/>
            <person name="Spieth J."/>
            <person name="Stage D.E."/>
            <person name="Stark A."/>
            <person name="Stephan W."/>
            <person name="Strausberg R.L."/>
            <person name="Strempel S."/>
            <person name="Sturgill D."/>
            <person name="Sutton G."/>
            <person name="Sutton G.G."/>
            <person name="Tao W."/>
            <person name="Teichmann S."/>
            <person name="Tobari Y.N."/>
            <person name="Tomimura Y."/>
            <person name="Tsolas J.M."/>
            <person name="Valente V.L."/>
            <person name="Venter E."/>
            <person name="Venter J.C."/>
            <person name="Vicario S."/>
            <person name="Vieira F.G."/>
            <person name="Vilella A.J."/>
            <person name="Villasante A."/>
            <person name="Walenz B."/>
            <person name="Wang J."/>
            <person name="Wasserman M."/>
            <person name="Watts T."/>
            <person name="Wilson D."/>
            <person name="Wilson R.K."/>
            <person name="Wing R.A."/>
            <person name="Wolfner M.F."/>
            <person name="Wong A."/>
            <person name="Wong G.K."/>
            <person name="Wu C.I."/>
            <person name="Wu G."/>
            <person name="Yamamoto D."/>
            <person name="Yang H.P."/>
            <person name="Yang S.P."/>
            <person name="Yorke J.A."/>
            <person name="Yoshida K."/>
            <person name="Zdobnov E."/>
            <person name="Zhang P."/>
            <person name="Zhang Y."/>
            <person name="Zimin A.V."/>
            <person name="Baldwin J."/>
            <person name="Abdouelleil A."/>
            <person name="Abdulkadir J."/>
            <person name="Abebe A."/>
            <person name="Abera B."/>
            <person name="Abreu J."/>
            <person name="Acer S.C."/>
            <person name="Aftuck L."/>
            <person name="Alexander A."/>
            <person name="An P."/>
            <person name="Anderson E."/>
            <person name="Anderson S."/>
            <person name="Arachi H."/>
            <person name="Azer M."/>
            <person name="Bachantsang P."/>
            <person name="Barry A."/>
            <person name="Bayul T."/>
            <person name="Berlin A."/>
            <person name="Bessette D."/>
            <person name="Bloom T."/>
            <person name="Blye J."/>
            <person name="Boguslavskiy L."/>
            <person name="Bonnet C."/>
            <person name="Boukhgalter B."/>
            <person name="Bourzgui I."/>
            <person name="Brown A."/>
            <person name="Cahill P."/>
            <person name="Channer S."/>
            <person name="Cheshatsang Y."/>
            <person name="Chuda L."/>
            <person name="Citroen M."/>
            <person name="Collymore A."/>
            <person name="Cooke P."/>
            <person name="Costello M."/>
            <person name="D'Aco K."/>
            <person name="Daza R."/>
            <person name="De Haan G."/>
            <person name="DeGray S."/>
            <person name="DeMaso C."/>
            <person name="Dhargay N."/>
            <person name="Dooley K."/>
            <person name="Dooley E."/>
            <person name="Doricent M."/>
            <person name="Dorje P."/>
            <person name="Dorjee K."/>
            <person name="Dupes A."/>
            <person name="Elong R."/>
            <person name="Falk J."/>
            <person name="Farina A."/>
            <person name="Faro S."/>
            <person name="Ferguson D."/>
            <person name="Fisher S."/>
            <person name="Foley C.D."/>
            <person name="Franke A."/>
            <person name="Friedrich D."/>
            <person name="Gadbois L."/>
            <person name="Gearin G."/>
            <person name="Gearin C.R."/>
            <person name="Giannoukos G."/>
            <person name="Goode T."/>
            <person name="Graham J."/>
            <person name="Grandbois E."/>
            <person name="Grewal S."/>
            <person name="Gyaltsen K."/>
            <person name="Hafez N."/>
            <person name="Hagos B."/>
            <person name="Hall J."/>
            <person name="Henson C."/>
            <person name="Hollinger A."/>
            <person name="Honan T."/>
            <person name="Huard M.D."/>
            <person name="Hughes L."/>
            <person name="Hurhula B."/>
            <person name="Husby M.E."/>
            <person name="Kamat A."/>
            <person name="Kanga B."/>
            <person name="Kashin S."/>
            <person name="Khazanovich D."/>
            <person name="Kisner P."/>
            <person name="Lance K."/>
            <person name="Lara M."/>
            <person name="Lee W."/>
            <person name="Lennon N."/>
            <person name="Letendre F."/>
            <person name="LeVine R."/>
            <person name="Lipovsky A."/>
            <person name="Liu X."/>
            <person name="Liu J."/>
            <person name="Liu S."/>
            <person name="Lokyitsang T."/>
            <person name="Lokyitsang Y."/>
            <person name="Lubonja R."/>
            <person name="Lui A."/>
            <person name="MacDonald P."/>
            <person name="Magnisalis V."/>
            <person name="Maru K."/>
            <person name="Matthews C."/>
            <person name="McCusker W."/>
            <person name="McDonough S."/>
            <person name="Mehta T."/>
            <person name="Meldrim J."/>
            <person name="Meneus L."/>
            <person name="Mihai O."/>
            <person name="Mihalev A."/>
            <person name="Mihova T."/>
            <person name="Mittelman R."/>
            <person name="Mlenga V."/>
            <person name="Montmayeur A."/>
            <person name="Mulrain L."/>
            <person name="Navidi A."/>
            <person name="Naylor J."/>
            <person name="Negash T."/>
            <person name="Nguyen T."/>
            <person name="Nguyen N."/>
            <person name="Nicol R."/>
            <person name="Norbu C."/>
            <person name="Norbu N."/>
            <person name="Novod N."/>
            <person name="O'Neill B."/>
            <person name="Osman S."/>
            <person name="Markiewicz E."/>
            <person name="Oyono O.L."/>
            <person name="Patti C."/>
            <person name="Phunkhang P."/>
            <person name="Pierre F."/>
            <person name="Priest M."/>
            <person name="Raghuraman S."/>
            <person name="Rege F."/>
            <person name="Reyes R."/>
            <person name="Rise C."/>
            <person name="Rogov P."/>
            <person name="Ross K."/>
            <person name="Ryan E."/>
            <person name="Settipalli S."/>
            <person name="Shea T."/>
            <person name="Sherpa N."/>
            <person name="Shi L."/>
            <person name="Shih D."/>
            <person name="Sparrow T."/>
            <person name="Spaulding J."/>
            <person name="Stalker J."/>
            <person name="Stange-Thomann N."/>
            <person name="Stavropoulos S."/>
            <person name="Stone C."/>
            <person name="Strader C."/>
            <person name="Tesfaye S."/>
            <person name="Thomson T."/>
            <person name="Thoulutsang Y."/>
            <person name="Thoulutsang D."/>
            <person name="Topham K."/>
            <person name="Topping I."/>
            <person name="Tsamla T."/>
            <person name="Vassiliev H."/>
            <person name="Vo A."/>
            <person name="Wangchuk T."/>
            <person name="Wangdi T."/>
            <person name="Weiand M."/>
            <person name="Wilkinson J."/>
            <person name="Wilson A."/>
            <person name="Yadav S."/>
            <person name="Young G."/>
            <person name="Yu Q."/>
            <person name="Zembek L."/>
            <person name="Zhong D."/>
            <person name="Zimmer A."/>
            <person name="Zwirko Z."/>
            <person name="Jaffe D.B."/>
            <person name="Alvarez P."/>
            <person name="Brockman W."/>
            <person name="Butler J."/>
            <person name="Chin C."/>
            <person name="Gnerre S."/>
            <person name="Grabherr M."/>
            <person name="Kleber M."/>
            <person name="Mauceli E."/>
            <person name="MacCallum I."/>
        </authorList>
    </citation>
    <scope>NUCLEOTIDE SEQUENCE [LARGE SCALE GENOMIC DNA]</scope>
    <source>
        <strain evidence="9">Tucson 14030-0811.24</strain>
    </source>
</reference>
<keyword evidence="2 6" id="KW-0812">Transmembrane</keyword>
<dbReference type="InterPro" id="IPR005828">
    <property type="entry name" value="MFS_sugar_transport-like"/>
</dbReference>
<name>B4MMK4_DROWI</name>
<dbReference type="EMBL" id="CH963847">
    <property type="protein sequence ID" value="EDW73410.2"/>
    <property type="molecule type" value="Genomic_DNA"/>
</dbReference>
<feature type="region of interest" description="Disordered" evidence="5">
    <location>
        <begin position="661"/>
        <end position="687"/>
    </location>
</feature>
<dbReference type="AlphaFoldDB" id="B4MMK4"/>
<dbReference type="InterPro" id="IPR020846">
    <property type="entry name" value="MFS_dom"/>
</dbReference>
<gene>
    <name evidence="8" type="primary">Dwil\GK17528</name>
    <name evidence="8" type="ORF">Dwil_GK17528</name>
</gene>
<dbReference type="PROSITE" id="PS00216">
    <property type="entry name" value="SUGAR_TRANSPORT_1"/>
    <property type="match status" value="1"/>
</dbReference>
<evidence type="ECO:0000256" key="6">
    <source>
        <dbReference type="SAM" id="Phobius"/>
    </source>
</evidence>
<keyword evidence="3 6" id="KW-1133">Transmembrane helix</keyword>
<feature type="transmembrane region" description="Helical" evidence="6">
    <location>
        <begin position="554"/>
        <end position="575"/>
    </location>
</feature>
<dbReference type="Gene3D" id="1.20.1250.20">
    <property type="entry name" value="MFS general substrate transporter like domains"/>
    <property type="match status" value="1"/>
</dbReference>
<keyword evidence="9" id="KW-1185">Reference proteome</keyword>
<evidence type="ECO:0000259" key="7">
    <source>
        <dbReference type="PROSITE" id="PS50850"/>
    </source>
</evidence>
<comment type="subcellular location">
    <subcellularLocation>
        <location evidence="1">Membrane</location>
        <topology evidence="1">Multi-pass membrane protein</topology>
    </subcellularLocation>
</comment>
<feature type="transmembrane region" description="Helical" evidence="6">
    <location>
        <begin position="581"/>
        <end position="600"/>
    </location>
</feature>
<dbReference type="KEGG" id="dwi:6638654"/>
<feature type="transmembrane region" description="Helical" evidence="6">
    <location>
        <begin position="465"/>
        <end position="487"/>
    </location>
</feature>
<dbReference type="Pfam" id="PF00083">
    <property type="entry name" value="Sugar_tr"/>
    <property type="match status" value="1"/>
</dbReference>
<feature type="transmembrane region" description="Helical" evidence="6">
    <location>
        <begin position="110"/>
        <end position="132"/>
    </location>
</feature>
<evidence type="ECO:0000256" key="5">
    <source>
        <dbReference type="SAM" id="MobiDB-lite"/>
    </source>
</evidence>
<dbReference type="HOGENOM" id="CLU_001265_33_4_1"/>
<feature type="compositionally biased region" description="Basic residues" evidence="5">
    <location>
        <begin position="661"/>
        <end position="671"/>
    </location>
</feature>
<feature type="transmembrane region" description="Helical" evidence="6">
    <location>
        <begin position="317"/>
        <end position="338"/>
    </location>
</feature>
<evidence type="ECO:0000256" key="3">
    <source>
        <dbReference type="ARBA" id="ARBA00022989"/>
    </source>
</evidence>
<dbReference type="Proteomes" id="UP000007798">
    <property type="component" value="Unassembled WGS sequence"/>
</dbReference>
<feature type="transmembrane region" description="Helical" evidence="6">
    <location>
        <begin position="519"/>
        <end position="542"/>
    </location>
</feature>
<dbReference type="InterPro" id="IPR005829">
    <property type="entry name" value="Sugar_transporter_CS"/>
</dbReference>
<feature type="domain" description="Major facilitator superfamily (MFS) profile" evidence="7">
    <location>
        <begin position="177"/>
        <end position="605"/>
    </location>
</feature>